<dbReference type="Proteomes" id="UP000016636">
    <property type="component" value="Unassembled WGS sequence"/>
</dbReference>
<feature type="transmembrane region" description="Helical" evidence="1">
    <location>
        <begin position="175"/>
        <end position="202"/>
    </location>
</feature>
<sequence length="207" mass="23830">MTKEVLLKRIAESAYNVGFGAKKHFATYDITSKVPGIIEFLSLSIGVLALCFDVVSTKIVSTCLIIFGIVSIYISKYNESQVEYSKVASELTQIFNNMKDLYCDVKSKEHTENLDTDISKLKELEERLYLISRSKQIILSDWFAHYKFFWQWRTHIKWLVDELGLTIKDKIPLSFVAICTFIFVGLLISVFFDCIAVFWGLLINFCS</sequence>
<accession>U2EFD4</accession>
<evidence type="ECO:0000259" key="2">
    <source>
        <dbReference type="Pfam" id="PF18169"/>
    </source>
</evidence>
<dbReference type="InterPro" id="IPR041119">
    <property type="entry name" value="SLATT_6"/>
</dbReference>
<evidence type="ECO:0000313" key="3">
    <source>
        <dbReference type="EMBL" id="ERJ22461.1"/>
    </source>
</evidence>
<dbReference type="RefSeq" id="WP_021084438.1">
    <property type="nucleotide sequence ID" value="NZ_ANNE01000009.1"/>
</dbReference>
<dbReference type="Pfam" id="PF18169">
    <property type="entry name" value="SLATT_6"/>
    <property type="match status" value="1"/>
</dbReference>
<dbReference type="EMBL" id="ANNE01000009">
    <property type="protein sequence ID" value="ERJ22461.1"/>
    <property type="molecule type" value="Genomic_DNA"/>
</dbReference>
<evidence type="ECO:0000256" key="1">
    <source>
        <dbReference type="SAM" id="Phobius"/>
    </source>
</evidence>
<protein>
    <recommendedName>
        <fullName evidence="2">SMODS and SLOG-associating 2TM effector domain-containing protein</fullName>
    </recommendedName>
</protein>
<gene>
    <name evidence="3" type="ORF">UNSW3_438</name>
</gene>
<keyword evidence="1" id="KW-0472">Membrane</keyword>
<keyword evidence="1" id="KW-1133">Transmembrane helix</keyword>
<organism evidence="3 4">
    <name type="scientific">Campylobacter concisus UNSW3</name>
    <dbReference type="NCBI Taxonomy" id="1242966"/>
    <lineage>
        <taxon>Bacteria</taxon>
        <taxon>Pseudomonadati</taxon>
        <taxon>Campylobacterota</taxon>
        <taxon>Epsilonproteobacteria</taxon>
        <taxon>Campylobacterales</taxon>
        <taxon>Campylobacteraceae</taxon>
        <taxon>Campylobacter</taxon>
    </lineage>
</organism>
<feature type="domain" description="SMODS and SLOG-associating 2TM effector" evidence="2">
    <location>
        <begin position="1"/>
        <end position="177"/>
    </location>
</feature>
<dbReference type="AlphaFoldDB" id="U2EFD4"/>
<comment type="caution">
    <text evidence="3">The sequence shown here is derived from an EMBL/GenBank/DDBJ whole genome shotgun (WGS) entry which is preliminary data.</text>
</comment>
<dbReference type="PATRIC" id="fig|1242966.3.peg.1084"/>
<keyword evidence="1" id="KW-0812">Transmembrane</keyword>
<evidence type="ECO:0000313" key="4">
    <source>
        <dbReference type="Proteomes" id="UP000016636"/>
    </source>
</evidence>
<name>U2EFD4_9BACT</name>
<dbReference type="NCBIfam" id="NF033630">
    <property type="entry name" value="SLATT_6"/>
    <property type="match status" value="1"/>
</dbReference>
<proteinExistence type="predicted"/>
<reference evidence="3 4" key="1">
    <citation type="journal article" date="2013" name="BMC Genomics">
        <title>Comparative genomics of Campylobacter concisus isolates reveals genetic diversity and provides insights into disease association.</title>
        <authorList>
            <person name="Deshpande N.P."/>
            <person name="Kaakoush N.O."/>
            <person name="Wilkins M.R."/>
            <person name="Mitchell H.M."/>
        </authorList>
    </citation>
    <scope>NUCLEOTIDE SEQUENCE [LARGE SCALE GENOMIC DNA]</scope>
    <source>
        <strain evidence="3 4">UNSW3</strain>
    </source>
</reference>